<dbReference type="Pfam" id="PF01902">
    <property type="entry name" value="Diphthami_syn_2"/>
    <property type="match status" value="1"/>
</dbReference>
<dbReference type="InterPro" id="IPR002761">
    <property type="entry name" value="Diphthami_syn_dom"/>
</dbReference>
<gene>
    <name evidence="2" type="ORF">ENM88_08695</name>
</gene>
<feature type="domain" description="Diphthamide synthase" evidence="1">
    <location>
        <begin position="14"/>
        <end position="230"/>
    </location>
</feature>
<dbReference type="PANTHER" id="PTHR12196">
    <property type="entry name" value="DOMAIN OF UNKNOWN FUNCTION 71 DUF71 -CONTAINING PROTEIN"/>
    <property type="match status" value="1"/>
</dbReference>
<dbReference type="EC" id="6.3.1.14" evidence="2"/>
<dbReference type="EMBL" id="DRZM01000236">
    <property type="protein sequence ID" value="HHP05801.1"/>
    <property type="molecule type" value="Genomic_DNA"/>
</dbReference>
<dbReference type="PIRSF" id="PIRSF039123">
    <property type="entry name" value="Diphthamide_synthase"/>
    <property type="match status" value="1"/>
</dbReference>
<name>A0A7J3X9N6_THEPE</name>
<dbReference type="InterPro" id="IPR014729">
    <property type="entry name" value="Rossmann-like_a/b/a_fold"/>
</dbReference>
<dbReference type="NCBIfam" id="TIGR00290">
    <property type="entry name" value="MJ0570_dom"/>
    <property type="match status" value="1"/>
</dbReference>
<dbReference type="SUPFAM" id="SSF52402">
    <property type="entry name" value="Adenine nucleotide alpha hydrolases-like"/>
    <property type="match status" value="1"/>
</dbReference>
<comment type="caution">
    <text evidence="2">The sequence shown here is derived from an EMBL/GenBank/DDBJ whole genome shotgun (WGS) entry which is preliminary data.</text>
</comment>
<sequence>MRLSLALASGAVHVGVLYSGGKDSNLALLRASREHSVACLIALKPRSVESVLYHYPNVELVGLQAEALGLPLVLEESPDDEEGGLAALRRALSRAVELYGIEGVVTGAVRSRYQASRFEAAAKSLGLSCLNPLWGWDEVELLREVVASGIVAIFTRVAGYPLGKSLLGRTLDDEAVELLARLRGYVNPSGEGGEYETFVLDSPMFRMRIVPLEWRVVGGDYDATLLIEKAVLVEKQR</sequence>
<dbReference type="Gene3D" id="3.40.50.620">
    <property type="entry name" value="HUPs"/>
    <property type="match status" value="1"/>
</dbReference>
<proteinExistence type="predicted"/>
<evidence type="ECO:0000259" key="1">
    <source>
        <dbReference type="Pfam" id="PF01902"/>
    </source>
</evidence>
<dbReference type="NCBIfam" id="TIGR03679">
    <property type="entry name" value="arCOG00187"/>
    <property type="match status" value="1"/>
</dbReference>
<dbReference type="PANTHER" id="PTHR12196:SF2">
    <property type="entry name" value="DIPHTHINE--AMMONIA LIGASE"/>
    <property type="match status" value="1"/>
</dbReference>
<reference evidence="2" key="1">
    <citation type="journal article" date="2020" name="mSystems">
        <title>Genome- and Community-Level Interaction Insights into Carbon Utilization and Element Cycling Functions of Hydrothermarchaeota in Hydrothermal Sediment.</title>
        <authorList>
            <person name="Zhou Z."/>
            <person name="Liu Y."/>
            <person name="Xu W."/>
            <person name="Pan J."/>
            <person name="Luo Z.H."/>
            <person name="Li M."/>
        </authorList>
    </citation>
    <scope>NUCLEOTIDE SEQUENCE [LARGE SCALE GENOMIC DNA]</scope>
    <source>
        <strain evidence="2">SpSt-1125</strain>
    </source>
</reference>
<keyword evidence="2" id="KW-0436">Ligase</keyword>
<dbReference type="InterPro" id="IPR022427">
    <property type="entry name" value="MJ0570_ATP-bd"/>
</dbReference>
<dbReference type="GO" id="GO:0017183">
    <property type="term" value="P:protein histidyl modification to diphthamide"/>
    <property type="evidence" value="ECO:0007669"/>
    <property type="project" value="TreeGrafter"/>
</dbReference>
<evidence type="ECO:0000313" key="2">
    <source>
        <dbReference type="EMBL" id="HHP05801.1"/>
    </source>
</evidence>
<protein>
    <submittedName>
        <fullName evidence="2">Diphthine--ammonia ligase</fullName>
        <ecNumber evidence="2">6.3.1.14</ecNumber>
    </submittedName>
</protein>
<dbReference type="InterPro" id="IPR030662">
    <property type="entry name" value="DPH6/MJ0570"/>
</dbReference>
<organism evidence="2">
    <name type="scientific">Thermofilum pendens</name>
    <dbReference type="NCBI Taxonomy" id="2269"/>
    <lineage>
        <taxon>Archaea</taxon>
        <taxon>Thermoproteota</taxon>
        <taxon>Thermoprotei</taxon>
        <taxon>Thermofilales</taxon>
        <taxon>Thermofilaceae</taxon>
        <taxon>Thermofilum</taxon>
    </lineage>
</organism>
<accession>A0A7J3X9N6</accession>
<dbReference type="GO" id="GO:0017178">
    <property type="term" value="F:diphthine-ammonia ligase activity"/>
    <property type="evidence" value="ECO:0007669"/>
    <property type="project" value="UniProtKB-EC"/>
</dbReference>
<dbReference type="AlphaFoldDB" id="A0A7J3X9N6"/>
<dbReference type="Gene3D" id="3.90.1490.10">
    <property type="entry name" value="putative n-type atp pyrophosphatase, domain 2"/>
    <property type="match status" value="1"/>
</dbReference>
<dbReference type="CDD" id="cd01994">
    <property type="entry name" value="AANH_PF0828-like"/>
    <property type="match status" value="1"/>
</dbReference>